<keyword evidence="4" id="KW-1185">Reference proteome</keyword>
<dbReference type="HOGENOM" id="CLU_100704_0_0_1"/>
<reference evidence="4" key="2">
    <citation type="submission" date="2015-01" db="EMBL/GenBank/DDBJ databases">
        <title>Evolutionary Origins and Diversification of the Mycorrhizal Mutualists.</title>
        <authorList>
            <consortium name="DOE Joint Genome Institute"/>
            <consortium name="Mycorrhizal Genomics Consortium"/>
            <person name="Kohler A."/>
            <person name="Kuo A."/>
            <person name="Nagy L.G."/>
            <person name="Floudas D."/>
            <person name="Copeland A."/>
            <person name="Barry K.W."/>
            <person name="Cichocki N."/>
            <person name="Veneault-Fourrey C."/>
            <person name="LaButti K."/>
            <person name="Lindquist E.A."/>
            <person name="Lipzen A."/>
            <person name="Lundell T."/>
            <person name="Morin E."/>
            <person name="Murat C."/>
            <person name="Riley R."/>
            <person name="Ohm R."/>
            <person name="Sun H."/>
            <person name="Tunlid A."/>
            <person name="Henrissat B."/>
            <person name="Grigoriev I.V."/>
            <person name="Hibbett D.S."/>
            <person name="Martin F."/>
        </authorList>
    </citation>
    <scope>NUCLEOTIDE SEQUENCE [LARGE SCALE GENOMIC DNA]</scope>
    <source>
        <strain evidence="4">MAFF 305830</strain>
    </source>
</reference>
<name>A0A0C3AQ44_SERVB</name>
<feature type="region of interest" description="Disordered" evidence="2">
    <location>
        <begin position="121"/>
        <end position="186"/>
    </location>
</feature>
<evidence type="ECO:0000256" key="1">
    <source>
        <dbReference type="ARBA" id="ARBA00007355"/>
    </source>
</evidence>
<protein>
    <recommendedName>
        <fullName evidence="5">NADH dehydrogenase [ubiquinone] 1 alpha subcomplex subunit</fullName>
    </recommendedName>
</protein>
<sequence length="186" mass="20993">MTSLFKRVWALVSKPTRLVGRDLEGNAFFEYPSVSEDPRRTKRMVEYRPASAKWDYIGGNKRLPVQWTQWLTHTRPDPPTLEELQADIQRRYRVQQSAQLLEEGYKAERAANMLIPEPASQTHPQEDAQLHAVESQPADSKVNGVQDPSGASKDASPKKARMLTPPTNPLPPPETKPWSPKVASRG</sequence>
<organism evidence="3 4">
    <name type="scientific">Serendipita vermifera MAFF 305830</name>
    <dbReference type="NCBI Taxonomy" id="933852"/>
    <lineage>
        <taxon>Eukaryota</taxon>
        <taxon>Fungi</taxon>
        <taxon>Dikarya</taxon>
        <taxon>Basidiomycota</taxon>
        <taxon>Agaricomycotina</taxon>
        <taxon>Agaricomycetes</taxon>
        <taxon>Sebacinales</taxon>
        <taxon>Serendipitaceae</taxon>
        <taxon>Serendipita</taxon>
    </lineage>
</organism>
<dbReference type="STRING" id="933852.A0A0C3AQ44"/>
<evidence type="ECO:0000313" key="4">
    <source>
        <dbReference type="Proteomes" id="UP000054097"/>
    </source>
</evidence>
<accession>A0A0C3AQ44</accession>
<dbReference type="GO" id="GO:0032981">
    <property type="term" value="P:mitochondrial respiratory chain complex I assembly"/>
    <property type="evidence" value="ECO:0007669"/>
    <property type="project" value="TreeGrafter"/>
</dbReference>
<evidence type="ECO:0000313" key="3">
    <source>
        <dbReference type="EMBL" id="KIM22159.1"/>
    </source>
</evidence>
<evidence type="ECO:0000256" key="2">
    <source>
        <dbReference type="SAM" id="MobiDB-lite"/>
    </source>
</evidence>
<dbReference type="GO" id="GO:0005739">
    <property type="term" value="C:mitochondrion"/>
    <property type="evidence" value="ECO:0007669"/>
    <property type="project" value="TreeGrafter"/>
</dbReference>
<dbReference type="InterPro" id="IPR007763">
    <property type="entry name" value="NDUFA12"/>
</dbReference>
<proteinExistence type="inferred from homology"/>
<comment type="similarity">
    <text evidence="1">Belongs to the complex I NDUFA12 subunit family.</text>
</comment>
<dbReference type="EMBL" id="KN824362">
    <property type="protein sequence ID" value="KIM22159.1"/>
    <property type="molecule type" value="Genomic_DNA"/>
</dbReference>
<gene>
    <name evidence="3" type="ORF">M408DRAFT_333056</name>
</gene>
<dbReference type="OrthoDB" id="10255576at2759"/>
<dbReference type="PANTHER" id="PTHR32470">
    <property type="entry name" value="ADH DEHYDROGENASE [UBIQUINONE] 1 ALPHA SUBCOMPLEX ASSEMBLY FACTOR 2"/>
    <property type="match status" value="1"/>
</dbReference>
<dbReference type="Proteomes" id="UP000054097">
    <property type="component" value="Unassembled WGS sequence"/>
</dbReference>
<reference evidence="3 4" key="1">
    <citation type="submission" date="2014-04" db="EMBL/GenBank/DDBJ databases">
        <authorList>
            <consortium name="DOE Joint Genome Institute"/>
            <person name="Kuo A."/>
            <person name="Zuccaro A."/>
            <person name="Kohler A."/>
            <person name="Nagy L.G."/>
            <person name="Floudas D."/>
            <person name="Copeland A."/>
            <person name="Barry K.W."/>
            <person name="Cichocki N."/>
            <person name="Veneault-Fourrey C."/>
            <person name="LaButti K."/>
            <person name="Lindquist E.A."/>
            <person name="Lipzen A."/>
            <person name="Lundell T."/>
            <person name="Morin E."/>
            <person name="Murat C."/>
            <person name="Sun H."/>
            <person name="Tunlid A."/>
            <person name="Henrissat B."/>
            <person name="Grigoriev I.V."/>
            <person name="Hibbett D.S."/>
            <person name="Martin F."/>
            <person name="Nordberg H.P."/>
            <person name="Cantor M.N."/>
            <person name="Hua S.X."/>
        </authorList>
    </citation>
    <scope>NUCLEOTIDE SEQUENCE [LARGE SCALE GENOMIC DNA]</scope>
    <source>
        <strain evidence="3 4">MAFF 305830</strain>
    </source>
</reference>
<dbReference type="Pfam" id="PF05071">
    <property type="entry name" value="NDUFA12"/>
    <property type="match status" value="1"/>
</dbReference>
<dbReference type="InterPro" id="IPR052618">
    <property type="entry name" value="ComplexI_NDUFA12"/>
</dbReference>
<dbReference type="GO" id="GO:0045271">
    <property type="term" value="C:respiratory chain complex I"/>
    <property type="evidence" value="ECO:0007669"/>
    <property type="project" value="InterPro"/>
</dbReference>
<feature type="compositionally biased region" description="Pro residues" evidence="2">
    <location>
        <begin position="166"/>
        <end position="175"/>
    </location>
</feature>
<dbReference type="PANTHER" id="PTHR32470:SF2">
    <property type="entry name" value="NADH DEHYDROGENASE [UBIQUINONE] 1 ALPHA SUBCOMPLEX ASSEMBLY FACTOR 2"/>
    <property type="match status" value="1"/>
</dbReference>
<evidence type="ECO:0008006" key="5">
    <source>
        <dbReference type="Google" id="ProtNLM"/>
    </source>
</evidence>
<dbReference type="AlphaFoldDB" id="A0A0C3AQ44"/>